<keyword evidence="2" id="KW-0812">Transmembrane</keyword>
<keyword evidence="4" id="KW-1185">Reference proteome</keyword>
<evidence type="ECO:0000256" key="2">
    <source>
        <dbReference type="SAM" id="Phobius"/>
    </source>
</evidence>
<dbReference type="HOGENOM" id="CLU_816202_0_0_0"/>
<reference evidence="3 4" key="1">
    <citation type="submission" date="2011-10" db="EMBL/GenBank/DDBJ databases">
        <title>The Noncontiguous Finished genome of Thermanaerovibrio velox DSM 12556.</title>
        <authorList>
            <consortium name="US DOE Joint Genome Institute (JGI-PGF)"/>
            <person name="Lucas S."/>
            <person name="Copeland A."/>
            <person name="Lapidus A."/>
            <person name="Glavina del Rio T."/>
            <person name="Dalin E."/>
            <person name="Tice H."/>
            <person name="Bruce D."/>
            <person name="Goodwin L."/>
            <person name="Pitluck S."/>
            <person name="Peters L."/>
            <person name="Mikhailova N."/>
            <person name="Teshima H."/>
            <person name="Kyrpides N."/>
            <person name="Mavromatis K."/>
            <person name="Ivanova N."/>
            <person name="Markowitz V."/>
            <person name="Cheng J.-F."/>
            <person name="Hugenholtz P."/>
            <person name="Woyke T."/>
            <person name="Wu D."/>
            <person name="Spring S."/>
            <person name="Brambilla E.-M."/>
            <person name="Klenk H.-P."/>
            <person name="Eisen J.A."/>
        </authorList>
    </citation>
    <scope>NUCLEOTIDE SEQUENCE [LARGE SCALE GENOMIC DNA]</scope>
    <source>
        <strain evidence="3 4">DSM 12556</strain>
    </source>
</reference>
<feature type="transmembrane region" description="Helical" evidence="2">
    <location>
        <begin position="317"/>
        <end position="338"/>
    </location>
</feature>
<sequence length="340" mass="36389">MKGSVPESLVNLIPSDVVEDLANLLGCSRESVLKAISASGVDQERAVAMLMAAAPTYVAVKGRFETRRRGDLQGVFCYVANGVTGDVLDLSFWVGSGGVPDSFDVSAGWEAVRSAIRSLPPSPDRGAYRQLEGILERMFPPTALNTLFKDPSTAGAKTQAFKEALSQAFKLDMLCSIEVERFHRIRLEMSPLGKPKEPQPEEPKAGGERPKITEITLHCKPQLDPVRGKSVGDLKVGDLIPVDLDDVSPVGRLISRFVARAGRRVEFPVEAIEPAKGGDAVVKLAVSEGITAVFKMSKDMKIRVAQEPVVAPKGGPGLPLVVLAAAIGLFVLVLMLVLRG</sequence>
<dbReference type="Proteomes" id="UP000005730">
    <property type="component" value="Chromosome"/>
</dbReference>
<organism evidence="3 4">
    <name type="scientific">Thermanaerovibrio velox DSM 12556</name>
    <dbReference type="NCBI Taxonomy" id="926567"/>
    <lineage>
        <taxon>Bacteria</taxon>
        <taxon>Thermotogati</taxon>
        <taxon>Synergistota</taxon>
        <taxon>Synergistia</taxon>
        <taxon>Synergistales</taxon>
        <taxon>Synergistaceae</taxon>
        <taxon>Thermanaerovibrio</taxon>
    </lineage>
</organism>
<proteinExistence type="predicted"/>
<dbReference type="STRING" id="926567.TheveDRAFT_0455"/>
<evidence type="ECO:0000313" key="3">
    <source>
        <dbReference type="EMBL" id="EHM09619.1"/>
    </source>
</evidence>
<feature type="region of interest" description="Disordered" evidence="1">
    <location>
        <begin position="190"/>
        <end position="210"/>
    </location>
</feature>
<dbReference type="eggNOG" id="ENOG502ZHK3">
    <property type="taxonomic scope" value="Bacteria"/>
</dbReference>
<evidence type="ECO:0000313" key="4">
    <source>
        <dbReference type="Proteomes" id="UP000005730"/>
    </source>
</evidence>
<dbReference type="AlphaFoldDB" id="H0UPZ0"/>
<feature type="compositionally biased region" description="Basic and acidic residues" evidence="1">
    <location>
        <begin position="194"/>
        <end position="210"/>
    </location>
</feature>
<evidence type="ECO:0000256" key="1">
    <source>
        <dbReference type="SAM" id="MobiDB-lite"/>
    </source>
</evidence>
<protein>
    <submittedName>
        <fullName evidence="3">Uncharacterized protein</fullName>
    </submittedName>
</protein>
<dbReference type="EMBL" id="CM001377">
    <property type="protein sequence ID" value="EHM09619.1"/>
    <property type="molecule type" value="Genomic_DNA"/>
</dbReference>
<name>H0UPZ0_9BACT</name>
<keyword evidence="2" id="KW-0472">Membrane</keyword>
<gene>
    <name evidence="3" type="ORF">TheveDRAFT_0455</name>
</gene>
<keyword evidence="2" id="KW-1133">Transmembrane helix</keyword>
<accession>H0UPZ0</accession>